<dbReference type="InterPro" id="IPR011611">
    <property type="entry name" value="PfkB_dom"/>
</dbReference>
<dbReference type="RefSeq" id="WP_141816424.1">
    <property type="nucleotide sequence ID" value="NZ_VFPL01000001.1"/>
</dbReference>
<dbReference type="PROSITE" id="PS00583">
    <property type="entry name" value="PFKB_KINASES_1"/>
    <property type="match status" value="1"/>
</dbReference>
<organism evidence="5 6">
    <name type="scientific">Arcticibacter tournemirensis</name>
    <dbReference type="NCBI Taxonomy" id="699437"/>
    <lineage>
        <taxon>Bacteria</taxon>
        <taxon>Pseudomonadati</taxon>
        <taxon>Bacteroidota</taxon>
        <taxon>Sphingobacteriia</taxon>
        <taxon>Sphingobacteriales</taxon>
        <taxon>Sphingobacteriaceae</taxon>
        <taxon>Arcticibacter</taxon>
    </lineage>
</organism>
<dbReference type="CDD" id="cd01167">
    <property type="entry name" value="bac_FRK"/>
    <property type="match status" value="1"/>
</dbReference>
<dbReference type="Proteomes" id="UP000322918">
    <property type="component" value="Unassembled WGS sequence"/>
</dbReference>
<feature type="domain" description="Carbohydrate kinase PfkB" evidence="4">
    <location>
        <begin position="23"/>
        <end position="285"/>
    </location>
</feature>
<dbReference type="GO" id="GO:0016301">
    <property type="term" value="F:kinase activity"/>
    <property type="evidence" value="ECO:0007669"/>
    <property type="project" value="UniProtKB-KW"/>
</dbReference>
<dbReference type="EMBL" id="VWNE01000025">
    <property type="protein sequence ID" value="KAA8480161.1"/>
    <property type="molecule type" value="Genomic_DNA"/>
</dbReference>
<dbReference type="SUPFAM" id="SSF53613">
    <property type="entry name" value="Ribokinase-like"/>
    <property type="match status" value="1"/>
</dbReference>
<comment type="caution">
    <text evidence="5">The sequence shown here is derived from an EMBL/GenBank/DDBJ whole genome shotgun (WGS) entry which is preliminary data.</text>
</comment>
<dbReference type="InterPro" id="IPR050306">
    <property type="entry name" value="PfkB_Carbo_kinase"/>
</dbReference>
<dbReference type="InterPro" id="IPR002173">
    <property type="entry name" value="Carboh/pur_kinase_PfkB_CS"/>
</dbReference>
<keyword evidence="3 5" id="KW-0418">Kinase</keyword>
<dbReference type="PROSITE" id="PS00584">
    <property type="entry name" value="PFKB_KINASES_2"/>
    <property type="match status" value="1"/>
</dbReference>
<dbReference type="InterPro" id="IPR029056">
    <property type="entry name" value="Ribokinase-like"/>
</dbReference>
<keyword evidence="6" id="KW-1185">Reference proteome</keyword>
<sequence>MNDRDIKVVCFGEILWDNLPSGKKPGGAPMNVAYHLKQLGIESLLISRVGNDDDGNGLLRFLNDIGVQSDFCQMDQAYPTSTVEAIVMEDHDIRYDIRFPVAWDFIQPDDHLIPLVSNAGALVFGSLSSRNNVTRKTLFGLLEASQYKVLDINLREPYYTPENLTELLTRADLVKLNSDELKIIAKLTGGSFDTEQENVKQLQDRFRISEVLVTKGIAGASYYNGDRQYDVPSHKVAVKDTVGSGDSFLAAFLAKRCRGNTISESLNYASALAGFVTSHYGACPSYTVSDLDLFMNDYKSVRL</sequence>
<evidence type="ECO:0000313" key="6">
    <source>
        <dbReference type="Proteomes" id="UP000322918"/>
    </source>
</evidence>
<dbReference type="Gene3D" id="3.40.1190.20">
    <property type="match status" value="1"/>
</dbReference>
<dbReference type="PANTHER" id="PTHR43085:SF57">
    <property type="entry name" value="CARBOHYDRATE KINASE PFKB DOMAIN-CONTAINING PROTEIN"/>
    <property type="match status" value="1"/>
</dbReference>
<gene>
    <name evidence="5" type="ORF">F1649_15140</name>
</gene>
<dbReference type="Pfam" id="PF00294">
    <property type="entry name" value="PfkB"/>
    <property type="match status" value="1"/>
</dbReference>
<dbReference type="OrthoDB" id="9813569at2"/>
<reference evidence="5 6" key="1">
    <citation type="submission" date="2019-09" db="EMBL/GenBank/DDBJ databases">
        <title>Pararcticibacter amylolyticus gen. nov., sp. nov., isolated from a rottenly hemp rope, and reclassification of Pedobacter tournemirensis as Pararcticibacter tournemirensis comb. nov.</title>
        <authorList>
            <person name="Cai Y."/>
        </authorList>
    </citation>
    <scope>NUCLEOTIDE SEQUENCE [LARGE SCALE GENOMIC DNA]</scope>
    <source>
        <strain evidence="5 6">TF5-37.2-LB10</strain>
    </source>
</reference>
<proteinExistence type="inferred from homology"/>
<evidence type="ECO:0000259" key="4">
    <source>
        <dbReference type="Pfam" id="PF00294"/>
    </source>
</evidence>
<keyword evidence="2" id="KW-0808">Transferase</keyword>
<dbReference type="PANTHER" id="PTHR43085">
    <property type="entry name" value="HEXOKINASE FAMILY MEMBER"/>
    <property type="match status" value="1"/>
</dbReference>
<comment type="similarity">
    <text evidence="1">Belongs to the carbohydrate kinase PfkB family.</text>
</comment>
<evidence type="ECO:0000313" key="5">
    <source>
        <dbReference type="EMBL" id="KAA8480161.1"/>
    </source>
</evidence>
<evidence type="ECO:0000256" key="2">
    <source>
        <dbReference type="ARBA" id="ARBA00022679"/>
    </source>
</evidence>
<evidence type="ECO:0000256" key="1">
    <source>
        <dbReference type="ARBA" id="ARBA00010688"/>
    </source>
</evidence>
<dbReference type="AlphaFoldDB" id="A0A5M9H2C8"/>
<protein>
    <submittedName>
        <fullName evidence="5">Carbohydrate kinase</fullName>
    </submittedName>
</protein>
<evidence type="ECO:0000256" key="3">
    <source>
        <dbReference type="ARBA" id="ARBA00022777"/>
    </source>
</evidence>
<name>A0A5M9H2C8_9SPHI</name>
<accession>A0A5M9H2C8</accession>